<dbReference type="PROSITE" id="PS00435">
    <property type="entry name" value="PEROXIDASE_1"/>
    <property type="match status" value="1"/>
</dbReference>
<dbReference type="PANTHER" id="PTHR31388:SF247">
    <property type="entry name" value="PEROXIDASE"/>
    <property type="match status" value="1"/>
</dbReference>
<sequence length="183" mass="19640">MGGPSWNVPLGRRDSTTASLSSANTDLPSPFSSLATLIAAFQAKGFNQQELVALSGAHSIGQARCVLFRDRIYNDTNIAPLFATTRQSQCPRSGGDNNLAPLDASTPYRFDNAYYLNLLVKRGLLHSDQELFNGGSADAQVRTYSLSPSIFSTDFAAAMVKMASLSPLTGSNGQVRTNCRKVN</sequence>
<dbReference type="PRINTS" id="PR00458">
    <property type="entry name" value="PEROXIDASE"/>
</dbReference>
<dbReference type="Gene3D" id="1.10.520.10">
    <property type="match status" value="1"/>
</dbReference>
<feature type="binding site" evidence="13">
    <location>
        <position position="106"/>
    </location>
    <ligand>
        <name>Ca(2+)</name>
        <dbReference type="ChEBI" id="CHEBI:29108"/>
        <label>2</label>
    </ligand>
</feature>
<comment type="catalytic activity">
    <reaction evidence="1">
        <text>2 a phenolic donor + H2O2 = 2 a phenolic radical donor + 2 H2O</text>
        <dbReference type="Rhea" id="RHEA:56136"/>
        <dbReference type="ChEBI" id="CHEBI:15377"/>
        <dbReference type="ChEBI" id="CHEBI:16240"/>
        <dbReference type="ChEBI" id="CHEBI:139520"/>
        <dbReference type="ChEBI" id="CHEBI:139521"/>
        <dbReference type="EC" id="1.11.1.7"/>
    </reaction>
</comment>
<keyword evidence="8" id="KW-0560">Oxidoreductase</keyword>
<evidence type="ECO:0000256" key="8">
    <source>
        <dbReference type="ARBA" id="ARBA00023002"/>
    </source>
</evidence>
<name>A0A5K0Z4K9_9MAGN</name>
<feature type="disulfide bond" evidence="14">
    <location>
        <begin position="65"/>
        <end position="90"/>
    </location>
</feature>
<evidence type="ECO:0000256" key="10">
    <source>
        <dbReference type="ARBA" id="ARBA00023157"/>
    </source>
</evidence>
<comment type="similarity">
    <text evidence="2">Belongs to the peroxidase family. Ascorbate peroxidase subfamily.</text>
</comment>
<keyword evidence="10 14" id="KW-1015">Disulfide bond</keyword>
<evidence type="ECO:0000313" key="17">
    <source>
        <dbReference type="EMBL" id="VVV85297.1"/>
    </source>
</evidence>
<dbReference type="InterPro" id="IPR019793">
    <property type="entry name" value="Peroxidases_heam-ligand_BS"/>
</dbReference>
<dbReference type="InterPro" id="IPR002016">
    <property type="entry name" value="Haem_peroxidase"/>
</dbReference>
<dbReference type="PANTHER" id="PTHR31388">
    <property type="entry name" value="PEROXIDASE 72-RELATED"/>
    <property type="match status" value="1"/>
</dbReference>
<feature type="binding site" description="axial binding residue" evidence="13">
    <location>
        <position position="58"/>
    </location>
    <ligand>
        <name>heme b</name>
        <dbReference type="ChEBI" id="CHEBI:60344"/>
    </ligand>
    <ligandPart>
        <name>Fe</name>
        <dbReference type="ChEBI" id="CHEBI:18248"/>
    </ligandPart>
</feature>
<dbReference type="AlphaFoldDB" id="A0A5K0Z4K9"/>
<comment type="cofactor">
    <cofactor evidence="13">
        <name>Ca(2+)</name>
        <dbReference type="ChEBI" id="CHEBI:29108"/>
    </cofactor>
    <text evidence="13">Binds 2 calcium ions per subunit.</text>
</comment>
<evidence type="ECO:0000256" key="1">
    <source>
        <dbReference type="ARBA" id="ARBA00000189"/>
    </source>
</evidence>
<feature type="binding site" evidence="13">
    <location>
        <position position="111"/>
    </location>
    <ligand>
        <name>Ca(2+)</name>
        <dbReference type="ChEBI" id="CHEBI:29108"/>
        <label>2</label>
    </ligand>
</feature>
<dbReference type="GO" id="GO:0140825">
    <property type="term" value="F:lactoperoxidase activity"/>
    <property type="evidence" value="ECO:0007669"/>
    <property type="project" value="UniProtKB-EC"/>
</dbReference>
<evidence type="ECO:0000256" key="13">
    <source>
        <dbReference type="PIRSR" id="PIRSR600823-3"/>
    </source>
</evidence>
<dbReference type="GO" id="GO:0020037">
    <property type="term" value="F:heme binding"/>
    <property type="evidence" value="ECO:0007669"/>
    <property type="project" value="InterPro"/>
</dbReference>
<dbReference type="EMBL" id="LR721778">
    <property type="protein sequence ID" value="VVV85297.1"/>
    <property type="molecule type" value="Genomic_DNA"/>
</dbReference>
<dbReference type="InterPro" id="IPR010255">
    <property type="entry name" value="Haem_peroxidase_sf"/>
</dbReference>
<evidence type="ECO:0000256" key="2">
    <source>
        <dbReference type="ARBA" id="ARBA00006873"/>
    </source>
</evidence>
<evidence type="ECO:0000256" key="15">
    <source>
        <dbReference type="SAM" id="MobiDB-lite"/>
    </source>
</evidence>
<proteinExistence type="inferred from homology"/>
<dbReference type="PRINTS" id="PR00461">
    <property type="entry name" value="PLPEROXIDASE"/>
</dbReference>
<dbReference type="GO" id="GO:0046872">
    <property type="term" value="F:metal ion binding"/>
    <property type="evidence" value="ECO:0007669"/>
    <property type="project" value="UniProtKB-KW"/>
</dbReference>
<keyword evidence="11" id="KW-0325">Glycoprotein</keyword>
<dbReference type="EC" id="1.11.1.7" evidence="3"/>
<keyword evidence="7 13" id="KW-0106">Calcium</keyword>
<evidence type="ECO:0000256" key="11">
    <source>
        <dbReference type="ARBA" id="ARBA00023180"/>
    </source>
</evidence>
<feature type="binding site" evidence="12">
    <location>
        <position position="28"/>
    </location>
    <ligand>
        <name>substrate</name>
    </ligand>
</feature>
<dbReference type="Gene3D" id="1.10.420.10">
    <property type="entry name" value="Peroxidase, domain 2"/>
    <property type="match status" value="1"/>
</dbReference>
<evidence type="ECO:0000256" key="4">
    <source>
        <dbReference type="ARBA" id="ARBA00022559"/>
    </source>
</evidence>
<keyword evidence="5" id="KW-0349">Heme</keyword>
<feature type="binding site" evidence="13">
    <location>
        <position position="103"/>
    </location>
    <ligand>
        <name>Ca(2+)</name>
        <dbReference type="ChEBI" id="CHEBI:29108"/>
        <label>2</label>
    </ligand>
</feature>
<evidence type="ECO:0000259" key="16">
    <source>
        <dbReference type="PROSITE" id="PS50873"/>
    </source>
</evidence>
<dbReference type="PROSITE" id="PS50873">
    <property type="entry name" value="PEROXIDASE_4"/>
    <property type="match status" value="1"/>
</dbReference>
<evidence type="ECO:0000256" key="9">
    <source>
        <dbReference type="ARBA" id="ARBA00023004"/>
    </source>
</evidence>
<evidence type="ECO:0000256" key="7">
    <source>
        <dbReference type="ARBA" id="ARBA00022837"/>
    </source>
</evidence>
<evidence type="ECO:0000256" key="5">
    <source>
        <dbReference type="ARBA" id="ARBA00022617"/>
    </source>
</evidence>
<organism evidence="17">
    <name type="scientific">Nymphaea colorata</name>
    <name type="common">pocket water lily</name>
    <dbReference type="NCBI Taxonomy" id="210225"/>
    <lineage>
        <taxon>Eukaryota</taxon>
        <taxon>Viridiplantae</taxon>
        <taxon>Streptophyta</taxon>
        <taxon>Embryophyta</taxon>
        <taxon>Tracheophyta</taxon>
        <taxon>Spermatophyta</taxon>
        <taxon>Magnoliopsida</taxon>
        <taxon>Nymphaeales</taxon>
        <taxon>Nymphaeaceae</taxon>
        <taxon>Nymphaea</taxon>
    </lineage>
</organism>
<evidence type="ECO:0000256" key="3">
    <source>
        <dbReference type="ARBA" id="ARBA00012313"/>
    </source>
</evidence>
<evidence type="ECO:0000256" key="14">
    <source>
        <dbReference type="PIRSR" id="PIRSR600823-5"/>
    </source>
</evidence>
<dbReference type="GO" id="GO:0006979">
    <property type="term" value="P:response to oxidative stress"/>
    <property type="evidence" value="ECO:0007669"/>
    <property type="project" value="InterPro"/>
</dbReference>
<evidence type="ECO:0000256" key="12">
    <source>
        <dbReference type="PIRSR" id="PIRSR600823-2"/>
    </source>
</evidence>
<keyword evidence="4" id="KW-0575">Peroxidase</keyword>
<accession>A0A5K0Z4K9</accession>
<dbReference type="FunFam" id="1.10.420.10:FF:000006">
    <property type="entry name" value="Peroxidase"/>
    <property type="match status" value="1"/>
</dbReference>
<gene>
    <name evidence="17" type="ORF">NYM_LOCUS9583</name>
</gene>
<keyword evidence="6 13" id="KW-0479">Metal-binding</keyword>
<keyword evidence="9 13" id="KW-0408">Iron</keyword>
<feature type="domain" description="Plant heme peroxidase family profile" evidence="16">
    <location>
        <begin position="1"/>
        <end position="183"/>
    </location>
</feature>
<dbReference type="SUPFAM" id="SSF48113">
    <property type="entry name" value="Heme-dependent peroxidases"/>
    <property type="match status" value="1"/>
</dbReference>
<comment type="cofactor">
    <cofactor evidence="13">
        <name>heme b</name>
        <dbReference type="ChEBI" id="CHEBI:60344"/>
    </cofactor>
    <text evidence="13">Binds 1 heme b (iron(II)-protoporphyrin IX) group per subunit.</text>
</comment>
<feature type="region of interest" description="Disordered" evidence="15">
    <location>
        <begin position="1"/>
        <end position="24"/>
    </location>
</feature>
<dbReference type="InterPro" id="IPR000823">
    <property type="entry name" value="Peroxidase_pln"/>
</dbReference>
<evidence type="ECO:0000256" key="6">
    <source>
        <dbReference type="ARBA" id="ARBA00022723"/>
    </source>
</evidence>
<dbReference type="Pfam" id="PF00141">
    <property type="entry name" value="peroxidase"/>
    <property type="match status" value="1"/>
</dbReference>
<reference evidence="17" key="1">
    <citation type="submission" date="2019-09" db="EMBL/GenBank/DDBJ databases">
        <authorList>
            <person name="Zhang L."/>
        </authorList>
    </citation>
    <scope>NUCLEOTIDE SEQUENCE</scope>
</reference>
<protein>
    <recommendedName>
        <fullName evidence="3">peroxidase</fullName>
        <ecNumber evidence="3">1.11.1.7</ecNumber>
    </recommendedName>
</protein>